<dbReference type="Pfam" id="PF18821">
    <property type="entry name" value="LPD7"/>
    <property type="match status" value="1"/>
</dbReference>
<reference evidence="3 4" key="1">
    <citation type="submission" date="2018-06" db="EMBL/GenBank/DDBJ databases">
        <authorList>
            <consortium name="Pathogen Informatics"/>
            <person name="Doyle S."/>
        </authorList>
    </citation>
    <scope>NUCLEOTIDE SEQUENCE [LARGE SCALE GENOMIC DNA]</scope>
    <source>
        <strain evidence="3 4">NCTC10252</strain>
    </source>
</reference>
<keyword evidence="1" id="KW-0175">Coiled coil</keyword>
<gene>
    <name evidence="3" type="ORF">NCTC10252_00108</name>
</gene>
<name>A0A379QDM1_SALER</name>
<dbReference type="EMBL" id="UGWP01000002">
    <property type="protein sequence ID" value="SUF54941.1"/>
    <property type="molecule type" value="Genomic_DNA"/>
</dbReference>
<feature type="domain" description="Large polyvalent protein-associated" evidence="2">
    <location>
        <begin position="742"/>
        <end position="834"/>
    </location>
</feature>
<accession>A0A379QDM1</accession>
<evidence type="ECO:0000313" key="4">
    <source>
        <dbReference type="Proteomes" id="UP000254597"/>
    </source>
</evidence>
<organism evidence="3 4">
    <name type="scientific">Salmonella enterica</name>
    <name type="common">Salmonella choleraesuis</name>
    <dbReference type="NCBI Taxonomy" id="28901"/>
    <lineage>
        <taxon>Bacteria</taxon>
        <taxon>Pseudomonadati</taxon>
        <taxon>Pseudomonadota</taxon>
        <taxon>Gammaproteobacteria</taxon>
        <taxon>Enterobacterales</taxon>
        <taxon>Enterobacteriaceae</taxon>
        <taxon>Salmonella</taxon>
    </lineage>
</organism>
<sequence length="853" mass="99284">MIIRVRGYNDGFGEYLRTGKKQGTTLHRDELDKRLILHGDLGITEQVVNAMPDNGDDRYLHITLGFKEDYISNELLKTVIDDFRTQLFNAYDEDEYVFYAEAHLPKIKSVLNESTGEMEERKPHIHIIVPKINMCDGSYLSPFGYYPHNERYIEAIQESINTKYGLQSPRDNRRLNITEISDFISRYKGDVFKSDAKGVKQELLSSILSAENITYDTFIHELKKNGVVKVRKGISGEYLNLKKRGSPKGVNLKEYVFSPEFINLPRSEKLNYLASQVASRTDDKKKQDEVNDAILLEHWLKLRSYEIKYLHPNSKEYKSYKKMDDQSKLRLIDRFIQSDRNKTHNASYKTEQLSLSELVAQELKEKYRVRRNKTYQEPSVSQDDGRGAVRIYNQRGQIISGYTMRELHSSPMDVAIYKETSLFLQSVAQENMDVSGERFSTALRYPVDRVDDRDGGGESTINQWKQRREYSFAELSVKNTSKAADNVVESLRVNIIDSAMTIEEMDKEKWKLIHRHINVQSFLKALEHTHGLSSEKYSVSKAKDGTDRIRCGNRNYSVTDFLTKELHFSWTEAGQYILSEFSRQQSKGDLHLQVTPSIDYWAEFRSWKQKPENSYQKLWAVFKSGQKSTRLHFHKGYRERVRKVRRDNTDLRERNAELARLKLEKMAAQEALERDLEFERQTFRNSMVTRNRYIEFLQKRIDDGDCAALHELRRYTQAGQSSPPDYGFIQQNQQAASILYSDITFRVRNNGNVSYYFGKRLVVEDSREWVSVVEKDDENAIMFAIKLALEKNGGRPLTLTGDHDFRLNVAVLAAQKKIRLSFNDEELQNVYEQALKEDTAVQQSSKPIIRTKG</sequence>
<evidence type="ECO:0000259" key="2">
    <source>
        <dbReference type="Pfam" id="PF18821"/>
    </source>
</evidence>
<evidence type="ECO:0000313" key="3">
    <source>
        <dbReference type="EMBL" id="SUF54941.1"/>
    </source>
</evidence>
<evidence type="ECO:0000256" key="1">
    <source>
        <dbReference type="SAM" id="Coils"/>
    </source>
</evidence>
<dbReference type="InterPro" id="IPR040677">
    <property type="entry name" value="LPD7"/>
</dbReference>
<protein>
    <submittedName>
        <fullName evidence="3">Relaxase</fullName>
    </submittedName>
</protein>
<proteinExistence type="predicted"/>
<dbReference type="AlphaFoldDB" id="A0A379QDM1"/>
<feature type="coiled-coil region" evidence="1">
    <location>
        <begin position="634"/>
        <end position="671"/>
    </location>
</feature>
<dbReference type="Proteomes" id="UP000254597">
    <property type="component" value="Unassembled WGS sequence"/>
</dbReference>